<evidence type="ECO:0000259" key="20">
    <source>
        <dbReference type="PROSITE" id="PS50110"/>
    </source>
</evidence>
<feature type="modified residue" description="4-aspartylphosphate" evidence="16">
    <location>
        <position position="1007"/>
    </location>
</feature>
<dbReference type="PROSITE" id="PS50110">
    <property type="entry name" value="RESPONSE_REGULATORY"/>
    <property type="match status" value="1"/>
</dbReference>
<keyword evidence="9 18" id="KW-0732">Signal</keyword>
<dbReference type="SMART" id="SM00062">
    <property type="entry name" value="PBPb"/>
    <property type="match status" value="2"/>
</dbReference>
<feature type="modified residue" description="Phosphohistidine" evidence="15">
    <location>
        <position position="1142"/>
    </location>
</feature>
<dbReference type="PROSITE" id="PS50894">
    <property type="entry name" value="HPT"/>
    <property type="match status" value="1"/>
</dbReference>
<dbReference type="CDD" id="cd00130">
    <property type="entry name" value="PAS"/>
    <property type="match status" value="1"/>
</dbReference>
<dbReference type="SUPFAM" id="SSF52172">
    <property type="entry name" value="CheY-like"/>
    <property type="match status" value="1"/>
</dbReference>
<dbReference type="Proteomes" id="UP000235861">
    <property type="component" value="Unassembled WGS sequence"/>
</dbReference>
<evidence type="ECO:0000256" key="15">
    <source>
        <dbReference type="PROSITE-ProRule" id="PRU00110"/>
    </source>
</evidence>
<dbReference type="SMART" id="SM00388">
    <property type="entry name" value="HisKA"/>
    <property type="match status" value="1"/>
</dbReference>
<evidence type="ECO:0000313" key="24">
    <source>
        <dbReference type="EMBL" id="PJG58695.1"/>
    </source>
</evidence>
<evidence type="ECO:0000256" key="8">
    <source>
        <dbReference type="ARBA" id="ARBA00022692"/>
    </source>
</evidence>
<dbReference type="InterPro" id="IPR049870">
    <property type="entry name" value="BvgS-like_periplasmic1"/>
</dbReference>
<dbReference type="Gene3D" id="1.20.120.160">
    <property type="entry name" value="HPT domain"/>
    <property type="match status" value="1"/>
</dbReference>
<dbReference type="Gene3D" id="3.40.50.2300">
    <property type="match status" value="1"/>
</dbReference>
<reference evidence="24 25" key="1">
    <citation type="submission" date="2017-11" db="EMBL/GenBank/DDBJ databases">
        <title>Draft genome sequence of environmental isolate Aeromonas cavernicola sp. nov. MDC 2508.</title>
        <authorList>
            <person name="Colston S.M."/>
            <person name="Navarro A."/>
            <person name="Martinez-Murcia A.J."/>
            <person name="Graf J."/>
        </authorList>
    </citation>
    <scope>NUCLEOTIDE SEQUENCE [LARGE SCALE GENOMIC DNA]</scope>
    <source>
        <strain evidence="24 25">MDC 2508</strain>
    </source>
</reference>
<feature type="transmembrane region" description="Helical" evidence="17">
    <location>
        <begin position="532"/>
        <end position="551"/>
    </location>
</feature>
<dbReference type="InterPro" id="IPR000014">
    <property type="entry name" value="PAS"/>
</dbReference>
<dbReference type="GO" id="GO:0000155">
    <property type="term" value="F:phosphorelay sensor kinase activity"/>
    <property type="evidence" value="ECO:0007669"/>
    <property type="project" value="InterPro"/>
</dbReference>
<keyword evidence="12 17" id="KW-1133">Transmembrane helix</keyword>
<evidence type="ECO:0000256" key="4">
    <source>
        <dbReference type="ARBA" id="ARBA00022475"/>
    </source>
</evidence>
<dbReference type="PROSITE" id="PS50112">
    <property type="entry name" value="PAS"/>
    <property type="match status" value="1"/>
</dbReference>
<keyword evidence="7" id="KW-0808">Transferase</keyword>
<dbReference type="Pfam" id="PF00512">
    <property type="entry name" value="HisKA"/>
    <property type="match status" value="1"/>
</dbReference>
<proteinExistence type="predicted"/>
<dbReference type="EC" id="2.7.13.3" evidence="3"/>
<evidence type="ECO:0000256" key="16">
    <source>
        <dbReference type="PROSITE-ProRule" id="PRU00169"/>
    </source>
</evidence>
<dbReference type="InterPro" id="IPR004358">
    <property type="entry name" value="Sig_transdc_His_kin-like_C"/>
</dbReference>
<dbReference type="SMART" id="SM00448">
    <property type="entry name" value="REC"/>
    <property type="match status" value="1"/>
</dbReference>
<evidence type="ECO:0000256" key="1">
    <source>
        <dbReference type="ARBA" id="ARBA00000085"/>
    </source>
</evidence>
<evidence type="ECO:0000313" key="25">
    <source>
        <dbReference type="Proteomes" id="UP000235861"/>
    </source>
</evidence>
<dbReference type="SUPFAM" id="SSF47226">
    <property type="entry name" value="Histidine-containing phosphotransfer domain, HPT domain"/>
    <property type="match status" value="1"/>
</dbReference>
<dbReference type="PANTHER" id="PTHR43047:SF72">
    <property type="entry name" value="OSMOSENSING HISTIDINE PROTEIN KINASE SLN1"/>
    <property type="match status" value="1"/>
</dbReference>
<evidence type="ECO:0000256" key="2">
    <source>
        <dbReference type="ARBA" id="ARBA00004429"/>
    </source>
</evidence>
<dbReference type="SMART" id="SM00387">
    <property type="entry name" value="HATPase_c"/>
    <property type="match status" value="1"/>
</dbReference>
<evidence type="ECO:0000256" key="5">
    <source>
        <dbReference type="ARBA" id="ARBA00022519"/>
    </source>
</evidence>
<evidence type="ECO:0000256" key="6">
    <source>
        <dbReference type="ARBA" id="ARBA00022553"/>
    </source>
</evidence>
<dbReference type="Gene3D" id="3.30.565.10">
    <property type="entry name" value="Histidine kinase-like ATPase, C-terminal domain"/>
    <property type="match status" value="1"/>
</dbReference>
<keyword evidence="4" id="KW-1003">Cell membrane</keyword>
<dbReference type="InterPro" id="IPR003661">
    <property type="entry name" value="HisK_dim/P_dom"/>
</dbReference>
<dbReference type="InterPro" id="IPR003594">
    <property type="entry name" value="HATPase_dom"/>
</dbReference>
<dbReference type="InterPro" id="IPR036890">
    <property type="entry name" value="HATPase_C_sf"/>
</dbReference>
<dbReference type="InterPro" id="IPR036641">
    <property type="entry name" value="HPT_dom_sf"/>
</dbReference>
<dbReference type="InterPro" id="IPR000700">
    <property type="entry name" value="PAS-assoc_C"/>
</dbReference>
<organism evidence="24 25">
    <name type="scientific">Aeromonas cavernicola</name>
    <dbReference type="NCBI Taxonomy" id="1006623"/>
    <lineage>
        <taxon>Bacteria</taxon>
        <taxon>Pseudomonadati</taxon>
        <taxon>Pseudomonadota</taxon>
        <taxon>Gammaproteobacteria</taxon>
        <taxon>Aeromonadales</taxon>
        <taxon>Aeromonadaceae</taxon>
        <taxon>Aeromonas</taxon>
    </lineage>
</organism>
<keyword evidence="10 24" id="KW-0418">Kinase</keyword>
<dbReference type="CDD" id="cd00082">
    <property type="entry name" value="HisKA"/>
    <property type="match status" value="1"/>
</dbReference>
<dbReference type="CDD" id="cd16922">
    <property type="entry name" value="HATPase_EvgS-ArcB-TorS-like"/>
    <property type="match status" value="1"/>
</dbReference>
<protein>
    <recommendedName>
        <fullName evidence="3">histidine kinase</fullName>
        <ecNumber evidence="3">2.7.13.3</ecNumber>
    </recommendedName>
</protein>
<feature type="chain" id="PRO_5014122130" description="histidine kinase" evidence="18">
    <location>
        <begin position="20"/>
        <end position="1200"/>
    </location>
</feature>
<dbReference type="InterPro" id="IPR008207">
    <property type="entry name" value="Sig_transdc_His_kin_Hpt_dom"/>
</dbReference>
<keyword evidence="13" id="KW-0902">Two-component regulatory system</keyword>
<name>A0A2H9U3T9_9GAMM</name>
<dbReference type="GO" id="GO:0006355">
    <property type="term" value="P:regulation of DNA-templated transcription"/>
    <property type="evidence" value="ECO:0007669"/>
    <property type="project" value="InterPro"/>
</dbReference>
<keyword evidence="6 16" id="KW-0597">Phosphoprotein</keyword>
<dbReference type="InterPro" id="IPR001789">
    <property type="entry name" value="Sig_transdc_resp-reg_receiver"/>
</dbReference>
<feature type="domain" description="HPt" evidence="23">
    <location>
        <begin position="1103"/>
        <end position="1194"/>
    </location>
</feature>
<dbReference type="SUPFAM" id="SSF55874">
    <property type="entry name" value="ATPase domain of HSP90 chaperone/DNA topoisomerase II/histidine kinase"/>
    <property type="match status" value="1"/>
</dbReference>
<evidence type="ECO:0000256" key="12">
    <source>
        <dbReference type="ARBA" id="ARBA00022989"/>
    </source>
</evidence>
<dbReference type="Pfam" id="PF00989">
    <property type="entry name" value="PAS"/>
    <property type="match status" value="1"/>
</dbReference>
<dbReference type="Gene3D" id="3.40.190.10">
    <property type="entry name" value="Periplasmic binding protein-like II"/>
    <property type="match status" value="4"/>
</dbReference>
<dbReference type="Gene3D" id="1.10.287.130">
    <property type="match status" value="1"/>
</dbReference>
<dbReference type="InterPro" id="IPR035965">
    <property type="entry name" value="PAS-like_dom_sf"/>
</dbReference>
<dbReference type="Pfam" id="PF00497">
    <property type="entry name" value="SBP_bac_3"/>
    <property type="match status" value="1"/>
</dbReference>
<dbReference type="GO" id="GO:0005886">
    <property type="term" value="C:plasma membrane"/>
    <property type="evidence" value="ECO:0007669"/>
    <property type="project" value="UniProtKB-SubCell"/>
</dbReference>
<dbReference type="PROSITE" id="PS50109">
    <property type="entry name" value="HIS_KIN"/>
    <property type="match status" value="1"/>
</dbReference>
<dbReference type="Pfam" id="PF01627">
    <property type="entry name" value="Hpt"/>
    <property type="match status" value="1"/>
</dbReference>
<evidence type="ECO:0000259" key="19">
    <source>
        <dbReference type="PROSITE" id="PS50109"/>
    </source>
</evidence>
<dbReference type="Gene3D" id="3.30.450.20">
    <property type="entry name" value="PAS domain"/>
    <property type="match status" value="1"/>
</dbReference>
<comment type="catalytic activity">
    <reaction evidence="1">
        <text>ATP + protein L-histidine = ADP + protein N-phospho-L-histidine.</text>
        <dbReference type="EC" id="2.7.13.3"/>
    </reaction>
</comment>
<dbReference type="EMBL" id="PGGC01000095">
    <property type="protein sequence ID" value="PJG58695.1"/>
    <property type="molecule type" value="Genomic_DNA"/>
</dbReference>
<dbReference type="CDD" id="cd13705">
    <property type="entry name" value="PBP2_BvgS_D1"/>
    <property type="match status" value="1"/>
</dbReference>
<feature type="domain" description="PAC" evidence="22">
    <location>
        <begin position="644"/>
        <end position="696"/>
    </location>
</feature>
<dbReference type="RefSeq" id="WP_100294212.1">
    <property type="nucleotide sequence ID" value="NZ_PGGC01000095.1"/>
</dbReference>
<dbReference type="SUPFAM" id="SSF55785">
    <property type="entry name" value="PYP-like sensor domain (PAS domain)"/>
    <property type="match status" value="1"/>
</dbReference>
<feature type="signal peptide" evidence="18">
    <location>
        <begin position="1"/>
        <end position="19"/>
    </location>
</feature>
<dbReference type="SUPFAM" id="SSF53850">
    <property type="entry name" value="Periplasmic binding protein-like II"/>
    <property type="match status" value="2"/>
</dbReference>
<feature type="domain" description="Histidine kinase" evidence="19">
    <location>
        <begin position="714"/>
        <end position="933"/>
    </location>
</feature>
<dbReference type="PROSITE" id="PS50113">
    <property type="entry name" value="PAC"/>
    <property type="match status" value="1"/>
</dbReference>
<evidence type="ECO:0000256" key="11">
    <source>
        <dbReference type="ARBA" id="ARBA00022840"/>
    </source>
</evidence>
<evidence type="ECO:0000259" key="23">
    <source>
        <dbReference type="PROSITE" id="PS50894"/>
    </source>
</evidence>
<feature type="domain" description="PAS" evidence="21">
    <location>
        <begin position="570"/>
        <end position="641"/>
    </location>
</feature>
<evidence type="ECO:0000256" key="3">
    <source>
        <dbReference type="ARBA" id="ARBA00012438"/>
    </source>
</evidence>
<evidence type="ECO:0000259" key="22">
    <source>
        <dbReference type="PROSITE" id="PS50113"/>
    </source>
</evidence>
<dbReference type="FunFam" id="3.30.565.10:FF:000010">
    <property type="entry name" value="Sensor histidine kinase RcsC"/>
    <property type="match status" value="1"/>
</dbReference>
<comment type="caution">
    <text evidence="24">The sequence shown here is derived from an EMBL/GenBank/DDBJ whole genome shotgun (WGS) entry which is preliminary data.</text>
</comment>
<sequence length="1200" mass="134037">MRKYLWFFLSLLFMNSVFAQDGFMNILSRKSSSDEKSVLTNLSSDEKLWLKHKKRLILAVPKEEYPPHDIKIRSGGETYEGLTADVIGVISSNLKIDFVAKSYPSRSAALLAIKKGEADLIGAANDYEFSQGLRLTSPYAHDTPSIYGRLGMKLEDVHTLAVPQDYLSSEFINTFFPGKKILYYSGVYSAIASVAYKISDAVIVDTISANFLVNKLYQDSLQLLSLIPFKSQGFAFAVANYNTILTSILNQSIEKLNDVQKDEMYQRWSGGGISLSSNRLNLSEDEIAYLRKKKNLTIILNSRIPPFAYADENGNFRGVLADIVQAMKLSLGIEINVIMTKDKTLSEQVKSIASGSADLTILSSFGSNEYGFLSSRSVMLDPLVYVLRKGDLGKYSDFRDVIKAGPIGVRKGGVSESILEYYKDESVQVVYTSNLSICVVKKECLATLLPLRLAQYSIDNEFPDSLAIAGELYDSEPIAIVFSANKNNQVLIDVINKFLSSIPPNEIDFLPSRWRVSPASDDISFNDIFRHFGASLISIVITLILMVFWTISLRRQNRKRRLAETKLKQQLKFMGELVDSIPHPIFARNEQGDLILCNSSFSLFHRKEKEEFIGGKYVELPLSEQSMSELGKVYNEIYRTGQPYEGDHQVLLMDGRTFYVYYWLHAYRDLSGNISGVVGGWIDISDRHALMNDLSEASNRAEEANKAKSTFLATMSHEIRTPMNAIIGLLELTLRKENISAEARESISVAHNSALDLLSLIGDILDISKIESGKLELAPAPHSIAELSRSVFNVFTANARAKGLMLTCNITDDEIVMIDPVRYKQIISNLISNAIKFTREGSVTLALKLQSTGDVCCIKIIVSDTGIGISEQDQNILFQPFSQATQPTDVQRSGTGLGLMISRTLCQMMGGSLELESELGKGTTISVSICLETVALHSDNTKIDILGSNFEPSARSHHILIIDDHPTNRLLLNQQLTFLKHEVVMAESGKDALAKLADQYFDIIITDFNMPDMDGLEFTTHYRQQELQEKRKRSVIIGLTADARQEQMQNATLVGMDDCLFKPVSLDELENCLAKYDFHQDADLTISIADRIDEVIHSLAPGNAVSVYPLLEAFMLATQEDLVALAEASNNNDCRRFLDHLHRIKGGARIIGVDQLVACCIEWEQSPRLAWCMPSALRQLQEVFEQVQKGVNYWRDTRGV</sequence>
<evidence type="ECO:0000256" key="17">
    <source>
        <dbReference type="SAM" id="Phobius"/>
    </source>
</evidence>
<evidence type="ECO:0000259" key="21">
    <source>
        <dbReference type="PROSITE" id="PS50112"/>
    </source>
</evidence>
<evidence type="ECO:0000256" key="18">
    <source>
        <dbReference type="SAM" id="SignalP"/>
    </source>
</evidence>
<dbReference type="InterPro" id="IPR013767">
    <property type="entry name" value="PAS_fold"/>
</dbReference>
<keyword evidence="8 17" id="KW-0812">Transmembrane</keyword>
<dbReference type="CDD" id="cd00088">
    <property type="entry name" value="HPT"/>
    <property type="match status" value="1"/>
</dbReference>
<keyword evidence="14 17" id="KW-0472">Membrane</keyword>
<dbReference type="OrthoDB" id="9797243at2"/>
<dbReference type="NCBIfam" id="TIGR00229">
    <property type="entry name" value="sensory_box"/>
    <property type="match status" value="1"/>
</dbReference>
<keyword evidence="5" id="KW-0997">Cell inner membrane</keyword>
<dbReference type="InterPro" id="IPR036097">
    <property type="entry name" value="HisK_dim/P_sf"/>
</dbReference>
<dbReference type="GO" id="GO:0009927">
    <property type="term" value="F:histidine phosphotransfer kinase activity"/>
    <property type="evidence" value="ECO:0007669"/>
    <property type="project" value="TreeGrafter"/>
</dbReference>
<dbReference type="Pfam" id="PF02518">
    <property type="entry name" value="HATPase_c"/>
    <property type="match status" value="1"/>
</dbReference>
<dbReference type="Pfam" id="PF00072">
    <property type="entry name" value="Response_reg"/>
    <property type="match status" value="1"/>
</dbReference>
<dbReference type="AlphaFoldDB" id="A0A2H9U3T9"/>
<evidence type="ECO:0000256" key="9">
    <source>
        <dbReference type="ARBA" id="ARBA00022729"/>
    </source>
</evidence>
<keyword evidence="11" id="KW-0067">ATP-binding</keyword>
<dbReference type="InterPro" id="IPR011006">
    <property type="entry name" value="CheY-like_superfamily"/>
</dbReference>
<dbReference type="PANTHER" id="PTHR43047">
    <property type="entry name" value="TWO-COMPONENT HISTIDINE PROTEIN KINASE"/>
    <property type="match status" value="1"/>
</dbReference>
<evidence type="ECO:0000256" key="13">
    <source>
        <dbReference type="ARBA" id="ARBA00023012"/>
    </source>
</evidence>
<dbReference type="InterPro" id="IPR001638">
    <property type="entry name" value="Solute-binding_3/MltF_N"/>
</dbReference>
<evidence type="ECO:0000256" key="7">
    <source>
        <dbReference type="ARBA" id="ARBA00022679"/>
    </source>
</evidence>
<dbReference type="InterPro" id="IPR005467">
    <property type="entry name" value="His_kinase_dom"/>
</dbReference>
<comment type="subcellular location">
    <subcellularLocation>
        <location evidence="2">Cell inner membrane</location>
        <topology evidence="2">Multi-pass membrane protein</topology>
    </subcellularLocation>
</comment>
<accession>A0A2H9U3T9</accession>
<dbReference type="PRINTS" id="PR00344">
    <property type="entry name" value="BCTRLSENSOR"/>
</dbReference>
<keyword evidence="11" id="KW-0547">Nucleotide-binding</keyword>
<gene>
    <name evidence="24" type="ORF">CUC53_11030</name>
</gene>
<evidence type="ECO:0000256" key="10">
    <source>
        <dbReference type="ARBA" id="ARBA00022777"/>
    </source>
</evidence>
<feature type="domain" description="Response regulatory" evidence="20">
    <location>
        <begin position="958"/>
        <end position="1077"/>
    </location>
</feature>
<keyword evidence="25" id="KW-1185">Reference proteome</keyword>
<dbReference type="SUPFAM" id="SSF47384">
    <property type="entry name" value="Homodimeric domain of signal transducing histidine kinase"/>
    <property type="match status" value="1"/>
</dbReference>
<evidence type="ECO:0000256" key="14">
    <source>
        <dbReference type="ARBA" id="ARBA00023136"/>
    </source>
</evidence>
<dbReference type="CDD" id="cd17546">
    <property type="entry name" value="REC_hyHK_CKI1_RcsC-like"/>
    <property type="match status" value="1"/>
</dbReference>